<dbReference type="RefSeq" id="WP_231487733.1">
    <property type="nucleotide sequence ID" value="NZ_BAAAZO010000009.1"/>
</dbReference>
<dbReference type="InterPro" id="IPR016024">
    <property type="entry name" value="ARM-type_fold"/>
</dbReference>
<dbReference type="EMBL" id="BAAAZO010000009">
    <property type="protein sequence ID" value="GAA3624176.1"/>
    <property type="molecule type" value="Genomic_DNA"/>
</dbReference>
<sequence length="731" mass="77392">MIRSLEAVDWPSLTHAYGGATDTPDLLGQLRTVDWPEAVEALYASILHQGTVYPATVAALPFLVEVAVDREAPGRLGALQLLSVYGESVTGSMALASADLAAAARDGLEEVAQELLPLTGDLDPEVRIAAYECSSHWTIVRDDLDVAVALRERLAAEKDPQARVALMEPLARHGALTADDLQMLVDAGQDDVVFAAVWSAVGLGLDLPGALDHLARLWPAQAQEYPASDAAGSLELMVQAAGARAVPVLLRLADVDESGLGAEDLAYCWCQVADLSRPAGRAAVDGLLALARTPLEPSAAAAVVAALGYVLPGGPERSAEVCDVVAELESTGVPELEAACMVMLFGVQDERWTQAAGRLTQAPEPPGVHFGDTTLALPAALIGFRARPRPVAWARAELLDLIRRAVVAWPARAGQWVSVLAQLPPSPEVVAQLIASLEQEPRPGAEVLAHLAVRSPDGFGPELRDQALQAITAAMPRTVERDEDRAWLMAAHAAISADAEAFEPAWQLGAAGFDADRMLTLWAEHPSPALTQVCLRLVAERVRRSYPGRAVQVAAIEILLRPVFSGAEPDGGLAPVWRALLAQVDAAGPPLETAVPLGNRLVGARPELREEWLSLLRDIAEHGRESWAGRDQTSRALALDALAELGDLTPEQAVDRVLAIRIGEFGATGTAQVVDSVARVLARALTQRPDLRDRAAAELAPLLDGDDRIPSAGAPEADAHLVRTLRAALNG</sequence>
<gene>
    <name evidence="1" type="ORF">GCM10022223_46540</name>
</gene>
<organism evidence="1 2">
    <name type="scientific">Kineosporia mesophila</name>
    <dbReference type="NCBI Taxonomy" id="566012"/>
    <lineage>
        <taxon>Bacteria</taxon>
        <taxon>Bacillati</taxon>
        <taxon>Actinomycetota</taxon>
        <taxon>Actinomycetes</taxon>
        <taxon>Kineosporiales</taxon>
        <taxon>Kineosporiaceae</taxon>
        <taxon>Kineosporia</taxon>
    </lineage>
</organism>
<accession>A0ABP7A3F7</accession>
<evidence type="ECO:0008006" key="3">
    <source>
        <dbReference type="Google" id="ProtNLM"/>
    </source>
</evidence>
<evidence type="ECO:0000313" key="2">
    <source>
        <dbReference type="Proteomes" id="UP001501074"/>
    </source>
</evidence>
<protein>
    <recommendedName>
        <fullName evidence="3">HEAT repeat protein</fullName>
    </recommendedName>
</protein>
<dbReference type="Proteomes" id="UP001501074">
    <property type="component" value="Unassembled WGS sequence"/>
</dbReference>
<reference evidence="2" key="1">
    <citation type="journal article" date="2019" name="Int. J. Syst. Evol. Microbiol.">
        <title>The Global Catalogue of Microorganisms (GCM) 10K type strain sequencing project: providing services to taxonomists for standard genome sequencing and annotation.</title>
        <authorList>
            <consortium name="The Broad Institute Genomics Platform"/>
            <consortium name="The Broad Institute Genome Sequencing Center for Infectious Disease"/>
            <person name="Wu L."/>
            <person name="Ma J."/>
        </authorList>
    </citation>
    <scope>NUCLEOTIDE SEQUENCE [LARGE SCALE GENOMIC DNA]</scope>
    <source>
        <strain evidence="2">JCM 16902</strain>
    </source>
</reference>
<comment type="caution">
    <text evidence="1">The sequence shown here is derived from an EMBL/GenBank/DDBJ whole genome shotgun (WGS) entry which is preliminary data.</text>
</comment>
<keyword evidence="2" id="KW-1185">Reference proteome</keyword>
<evidence type="ECO:0000313" key="1">
    <source>
        <dbReference type="EMBL" id="GAA3624176.1"/>
    </source>
</evidence>
<name>A0ABP7A3F7_9ACTN</name>
<proteinExistence type="predicted"/>
<dbReference type="SUPFAM" id="SSF48371">
    <property type="entry name" value="ARM repeat"/>
    <property type="match status" value="1"/>
</dbReference>